<evidence type="ECO:0000313" key="2">
    <source>
        <dbReference type="Proteomes" id="UP000663760"/>
    </source>
</evidence>
<sequence>MISTLTHITSDHHSSCSIIAPNWSLTRGQCLGRDESRM</sequence>
<organism evidence="1 2">
    <name type="scientific">Spirodela intermedia</name>
    <name type="common">Intermediate duckweed</name>
    <dbReference type="NCBI Taxonomy" id="51605"/>
    <lineage>
        <taxon>Eukaryota</taxon>
        <taxon>Viridiplantae</taxon>
        <taxon>Streptophyta</taxon>
        <taxon>Embryophyta</taxon>
        <taxon>Tracheophyta</taxon>
        <taxon>Spermatophyta</taxon>
        <taxon>Magnoliopsida</taxon>
        <taxon>Liliopsida</taxon>
        <taxon>Araceae</taxon>
        <taxon>Lemnoideae</taxon>
        <taxon>Spirodela</taxon>
    </lineage>
</organism>
<gene>
    <name evidence="1" type="ORF">SI8410_02002047</name>
</gene>
<name>A0A7I8K152_SPIIN</name>
<keyword evidence="2" id="KW-1185">Reference proteome</keyword>
<proteinExistence type="predicted"/>
<accession>A0A7I8K152</accession>
<dbReference type="Proteomes" id="UP000663760">
    <property type="component" value="Chromosome 2"/>
</dbReference>
<evidence type="ECO:0000313" key="1">
    <source>
        <dbReference type="EMBL" id="CAA7390585.1"/>
    </source>
</evidence>
<dbReference type="EMBL" id="LR746265">
    <property type="protein sequence ID" value="CAA7390585.1"/>
    <property type="molecule type" value="Genomic_DNA"/>
</dbReference>
<reference evidence="1" key="1">
    <citation type="submission" date="2020-02" db="EMBL/GenBank/DDBJ databases">
        <authorList>
            <person name="Scholz U."/>
            <person name="Mascher M."/>
            <person name="Fiebig A."/>
        </authorList>
    </citation>
    <scope>NUCLEOTIDE SEQUENCE</scope>
</reference>
<protein>
    <submittedName>
        <fullName evidence="1">Uncharacterized protein</fullName>
    </submittedName>
</protein>
<dbReference type="AlphaFoldDB" id="A0A7I8K152"/>